<evidence type="ECO:0000256" key="6">
    <source>
        <dbReference type="RuleBase" id="RU361193"/>
    </source>
</evidence>
<keyword evidence="4" id="KW-0325">Glycoprotein</keyword>
<dbReference type="Pfam" id="PF01532">
    <property type="entry name" value="Glyco_hydro_47"/>
    <property type="match status" value="1"/>
</dbReference>
<feature type="region of interest" description="Disordered" evidence="7">
    <location>
        <begin position="379"/>
        <end position="403"/>
    </location>
</feature>
<dbReference type="EC" id="3.2.1.-" evidence="6"/>
<dbReference type="GO" id="GO:0016020">
    <property type="term" value="C:membrane"/>
    <property type="evidence" value="ECO:0007669"/>
    <property type="project" value="InterPro"/>
</dbReference>
<dbReference type="EMBL" id="MRZV01001688">
    <property type="protein sequence ID" value="PIK36367.1"/>
    <property type="molecule type" value="Genomic_DNA"/>
</dbReference>
<dbReference type="Proteomes" id="UP000230750">
    <property type="component" value="Unassembled WGS sequence"/>
</dbReference>
<evidence type="ECO:0000256" key="2">
    <source>
        <dbReference type="ARBA" id="ARBA00007658"/>
    </source>
</evidence>
<keyword evidence="3" id="KW-0256">Endoplasmic reticulum</keyword>
<dbReference type="GO" id="GO:0005975">
    <property type="term" value="P:carbohydrate metabolic process"/>
    <property type="evidence" value="ECO:0007669"/>
    <property type="project" value="InterPro"/>
</dbReference>
<keyword evidence="5" id="KW-0479">Metal-binding</keyword>
<keyword evidence="6" id="KW-0326">Glycosidase</keyword>
<dbReference type="InterPro" id="IPR012341">
    <property type="entry name" value="6hp_glycosidase-like_sf"/>
</dbReference>
<accession>A0A2G8JKV4</accession>
<evidence type="ECO:0000256" key="3">
    <source>
        <dbReference type="ARBA" id="ARBA00022824"/>
    </source>
</evidence>
<comment type="caution">
    <text evidence="8">The sequence shown here is derived from an EMBL/GenBank/DDBJ whole genome shotgun (WGS) entry which is preliminary data.</text>
</comment>
<feature type="binding site" evidence="5">
    <location>
        <position position="316"/>
    </location>
    <ligand>
        <name>Ca(2+)</name>
        <dbReference type="ChEBI" id="CHEBI:29108"/>
    </ligand>
</feature>
<feature type="compositionally biased region" description="Polar residues" evidence="7">
    <location>
        <begin position="337"/>
        <end position="355"/>
    </location>
</feature>
<dbReference type="GO" id="GO:0004571">
    <property type="term" value="F:mannosyl-oligosaccharide 1,2-alpha-mannosidase activity"/>
    <property type="evidence" value="ECO:0007669"/>
    <property type="project" value="InterPro"/>
</dbReference>
<dbReference type="InterPro" id="IPR036026">
    <property type="entry name" value="Seven-hairpin_glycosidases"/>
</dbReference>
<dbReference type="GO" id="GO:0044322">
    <property type="term" value="C:endoplasmic reticulum quality control compartment"/>
    <property type="evidence" value="ECO:0007669"/>
    <property type="project" value="GOC"/>
</dbReference>
<reference evidence="8 9" key="1">
    <citation type="journal article" date="2017" name="PLoS Biol.">
        <title>The sea cucumber genome provides insights into morphological evolution and visceral regeneration.</title>
        <authorList>
            <person name="Zhang X."/>
            <person name="Sun L."/>
            <person name="Yuan J."/>
            <person name="Sun Y."/>
            <person name="Gao Y."/>
            <person name="Zhang L."/>
            <person name="Li S."/>
            <person name="Dai H."/>
            <person name="Hamel J.F."/>
            <person name="Liu C."/>
            <person name="Yu Y."/>
            <person name="Liu S."/>
            <person name="Lin W."/>
            <person name="Guo K."/>
            <person name="Jin S."/>
            <person name="Xu P."/>
            <person name="Storey K.B."/>
            <person name="Huan P."/>
            <person name="Zhang T."/>
            <person name="Zhou Y."/>
            <person name="Zhang J."/>
            <person name="Lin C."/>
            <person name="Li X."/>
            <person name="Xing L."/>
            <person name="Huo D."/>
            <person name="Sun M."/>
            <person name="Wang L."/>
            <person name="Mercier A."/>
            <person name="Li F."/>
            <person name="Yang H."/>
            <person name="Xiang J."/>
        </authorList>
    </citation>
    <scope>NUCLEOTIDE SEQUENCE [LARGE SCALE GENOMIC DNA]</scope>
    <source>
        <strain evidence="8">Shaxun</strain>
        <tissue evidence="8">Muscle</tissue>
    </source>
</reference>
<evidence type="ECO:0000256" key="7">
    <source>
        <dbReference type="SAM" id="MobiDB-lite"/>
    </source>
</evidence>
<dbReference type="STRING" id="307972.A0A2G8JKV4"/>
<dbReference type="InterPro" id="IPR001382">
    <property type="entry name" value="Glyco_hydro_47"/>
</dbReference>
<dbReference type="GO" id="GO:1904380">
    <property type="term" value="P:endoplasmic reticulum mannose trimming"/>
    <property type="evidence" value="ECO:0007669"/>
    <property type="project" value="InterPro"/>
</dbReference>
<dbReference type="PRINTS" id="PR00747">
    <property type="entry name" value="GLYHDRLASE47"/>
</dbReference>
<keyword evidence="5" id="KW-0106">Calcium</keyword>
<keyword evidence="9" id="KW-1185">Reference proteome</keyword>
<dbReference type="Gene3D" id="1.50.10.10">
    <property type="match status" value="1"/>
</dbReference>
<protein>
    <recommendedName>
        <fullName evidence="6">alpha-1,2-Mannosidase</fullName>
        <ecNumber evidence="6">3.2.1.-</ecNumber>
    </recommendedName>
</protein>
<gene>
    <name evidence="8" type="ORF">BSL78_26801</name>
</gene>
<dbReference type="OrthoDB" id="8118055at2759"/>
<comment type="subcellular location">
    <subcellularLocation>
        <location evidence="1">Endoplasmic reticulum</location>
    </subcellularLocation>
</comment>
<evidence type="ECO:0000313" key="8">
    <source>
        <dbReference type="EMBL" id="PIK36367.1"/>
    </source>
</evidence>
<dbReference type="InterPro" id="IPR044674">
    <property type="entry name" value="EDEM1/2/3"/>
</dbReference>
<evidence type="ECO:0000256" key="5">
    <source>
        <dbReference type="PIRSR" id="PIRSR601382-2"/>
    </source>
</evidence>
<comment type="cofactor">
    <cofactor evidence="5">
        <name>Ca(2+)</name>
        <dbReference type="ChEBI" id="CHEBI:29108"/>
    </cofactor>
</comment>
<keyword evidence="6" id="KW-0378">Hydrolase</keyword>
<evidence type="ECO:0000256" key="4">
    <source>
        <dbReference type="ARBA" id="ARBA00023180"/>
    </source>
</evidence>
<evidence type="ECO:0000313" key="9">
    <source>
        <dbReference type="Proteomes" id="UP000230750"/>
    </source>
</evidence>
<dbReference type="AlphaFoldDB" id="A0A2G8JKV4"/>
<dbReference type="PANTHER" id="PTHR45679:SF2">
    <property type="entry name" value="ER DEGRADATION-ENHANCING ALPHA-MANNOSIDASE-LIKE PROTEIN 3"/>
    <property type="match status" value="1"/>
</dbReference>
<comment type="similarity">
    <text evidence="2 6">Belongs to the glycosyl hydrolase 47 family.</text>
</comment>
<feature type="compositionally biased region" description="Polar residues" evidence="7">
    <location>
        <begin position="379"/>
        <end position="389"/>
    </location>
</feature>
<dbReference type="PANTHER" id="PTHR45679">
    <property type="entry name" value="ER DEGRADATION-ENHANCING ALPHA-MANNOSIDASE-LIKE PROTEIN 2"/>
    <property type="match status" value="1"/>
</dbReference>
<dbReference type="SUPFAM" id="SSF48225">
    <property type="entry name" value="Seven-hairpin glycosidases"/>
    <property type="match status" value="1"/>
</dbReference>
<sequence length="581" mass="65037">MAWYKDELLYMAKDLGYRLLPAFNTTTGVPYPRVNLRHGIGKDRKEKDTCTACAGSMLLEFSALSRLTGDPIFEDKAQHVMHTLWGKRQRSSNLVGTVINIHTGDWVRRDSGVGAGIDSYYEYLLKGYILLGDDGYYERFSTHYDAIMTYINKGPNFIDVHMHRPQSKSRNFMDALFAFWPGLQVLFGDIGPAIKTHEMLYQVTQRHKFLPEAFTPEYDVYWGQHPLRPEFVESTYFLYKATNDPHYLEVGKDVMDSLQKYARVPCGFAGIKDVRTGSHEDRMDSFVLAETFKYLFLLFSEPQDLVLPIDDYLFTTEAHLLPLTLANYKVNSTTTHMASHFSPSKDSPPTNSERSCPSHEFHFPSGKLYSAAVRNSLPSLQSTSCPTSNKETEISNKPSKPRLKASEFVPGNSEHMHQLGKMGIQLVTLDDGRVQLMHSASKAETPADAEEGMKFMQEIIEITKTQQAENVDYHPRVVQIISPDLLRNIVLAAGPAQFGADLDGSKKQAILGSLVQANPFHGCTELARILEKLGALGVIITDNNESSSSDTSATFAMSGDGTDDVNIGSCSCSTRKERFLV</sequence>
<dbReference type="GO" id="GO:0005509">
    <property type="term" value="F:calcium ion binding"/>
    <property type="evidence" value="ECO:0007669"/>
    <property type="project" value="InterPro"/>
</dbReference>
<proteinExistence type="inferred from homology"/>
<evidence type="ECO:0000256" key="1">
    <source>
        <dbReference type="ARBA" id="ARBA00004240"/>
    </source>
</evidence>
<feature type="region of interest" description="Disordered" evidence="7">
    <location>
        <begin position="337"/>
        <end position="358"/>
    </location>
</feature>
<organism evidence="8 9">
    <name type="scientific">Stichopus japonicus</name>
    <name type="common">Sea cucumber</name>
    <dbReference type="NCBI Taxonomy" id="307972"/>
    <lineage>
        <taxon>Eukaryota</taxon>
        <taxon>Metazoa</taxon>
        <taxon>Echinodermata</taxon>
        <taxon>Eleutherozoa</taxon>
        <taxon>Echinozoa</taxon>
        <taxon>Holothuroidea</taxon>
        <taxon>Aspidochirotacea</taxon>
        <taxon>Aspidochirotida</taxon>
        <taxon>Stichopodidae</taxon>
        <taxon>Apostichopus</taxon>
    </lineage>
</organism>
<name>A0A2G8JKV4_STIJA</name>